<dbReference type="EMBL" id="JARBHB010000008">
    <property type="protein sequence ID" value="KAJ8877279.1"/>
    <property type="molecule type" value="Genomic_DNA"/>
</dbReference>
<sequence>MLYKECFKNFEKSEQKDIFDHFYSGQCKEAQDTYLAGCMNCKLSEYTKVTVDPKEIRENTWNFQMKKNGSDVTVCRVFVIDVHKYDVEHTGKPLTMAYKTYYKFYRETNYFVRRPKTDVCDFCTECKKNLENYSNHPCLLAYKLHKKKAESLSLQPVPPKQLKKAQIKDVTDLLPYLSEENRGFYQDIYDTQLPTVSRQPTEAENSVADFDLDEDDVMEEE</sequence>
<dbReference type="Proteomes" id="UP001159363">
    <property type="component" value="Chromosome 7"/>
</dbReference>
<proteinExistence type="predicted"/>
<feature type="compositionally biased region" description="Polar residues" evidence="1">
    <location>
        <begin position="195"/>
        <end position="204"/>
    </location>
</feature>
<protein>
    <submittedName>
        <fullName evidence="2">Uncharacterized protein</fullName>
    </submittedName>
</protein>
<keyword evidence="3" id="KW-1185">Reference proteome</keyword>
<evidence type="ECO:0000313" key="2">
    <source>
        <dbReference type="EMBL" id="KAJ8877279.1"/>
    </source>
</evidence>
<feature type="region of interest" description="Disordered" evidence="1">
    <location>
        <begin position="195"/>
        <end position="221"/>
    </location>
</feature>
<organism evidence="2 3">
    <name type="scientific">Dryococelus australis</name>
    <dbReference type="NCBI Taxonomy" id="614101"/>
    <lineage>
        <taxon>Eukaryota</taxon>
        <taxon>Metazoa</taxon>
        <taxon>Ecdysozoa</taxon>
        <taxon>Arthropoda</taxon>
        <taxon>Hexapoda</taxon>
        <taxon>Insecta</taxon>
        <taxon>Pterygota</taxon>
        <taxon>Neoptera</taxon>
        <taxon>Polyneoptera</taxon>
        <taxon>Phasmatodea</taxon>
        <taxon>Verophasmatodea</taxon>
        <taxon>Anareolatae</taxon>
        <taxon>Phasmatidae</taxon>
        <taxon>Eurycanthinae</taxon>
        <taxon>Dryococelus</taxon>
    </lineage>
</organism>
<evidence type="ECO:0000256" key="1">
    <source>
        <dbReference type="SAM" id="MobiDB-lite"/>
    </source>
</evidence>
<reference evidence="2 3" key="1">
    <citation type="submission" date="2023-02" db="EMBL/GenBank/DDBJ databases">
        <title>LHISI_Scaffold_Assembly.</title>
        <authorList>
            <person name="Stuart O.P."/>
            <person name="Cleave R."/>
            <person name="Magrath M.J.L."/>
            <person name="Mikheyev A.S."/>
        </authorList>
    </citation>
    <scope>NUCLEOTIDE SEQUENCE [LARGE SCALE GENOMIC DNA]</scope>
    <source>
        <strain evidence="2">Daus_M_001</strain>
        <tissue evidence="2">Leg muscle</tissue>
    </source>
</reference>
<comment type="caution">
    <text evidence="2">The sequence shown here is derived from an EMBL/GenBank/DDBJ whole genome shotgun (WGS) entry which is preliminary data.</text>
</comment>
<name>A0ABQ9GZ02_9NEOP</name>
<gene>
    <name evidence="2" type="ORF">PR048_021733</name>
</gene>
<accession>A0ABQ9GZ02</accession>
<evidence type="ECO:0000313" key="3">
    <source>
        <dbReference type="Proteomes" id="UP001159363"/>
    </source>
</evidence>
<feature type="compositionally biased region" description="Acidic residues" evidence="1">
    <location>
        <begin position="210"/>
        <end position="221"/>
    </location>
</feature>